<proteinExistence type="predicted"/>
<dbReference type="InterPro" id="IPR007110">
    <property type="entry name" value="Ig-like_dom"/>
</dbReference>
<dbReference type="InterPro" id="IPR003599">
    <property type="entry name" value="Ig_sub"/>
</dbReference>
<evidence type="ECO:0000259" key="1">
    <source>
        <dbReference type="PROSITE" id="PS50835"/>
    </source>
</evidence>
<dbReference type="FunFam" id="2.60.40.10:FF:000437">
    <property type="entry name" value="Beat-IIIc, isoform A"/>
    <property type="match status" value="1"/>
</dbReference>
<dbReference type="SUPFAM" id="SSF48726">
    <property type="entry name" value="Immunoglobulin"/>
    <property type="match status" value="1"/>
</dbReference>
<dbReference type="EMBL" id="KQ981905">
    <property type="protein sequence ID" value="KYN33641.1"/>
    <property type="molecule type" value="Genomic_DNA"/>
</dbReference>
<sequence length="328" mass="36075">MLCVLIFLKGANCLREVRLEVVPQVVQRGETVVLQCKYDLEKAPLYSLKWYRGRHEFYRFSPTEESSTKIFNISGIDVDLDKSNSSQVTLRNVDFGLSGTFICEVTADAPTFSTASVSKNLTVVCKYAHAQGRLPLALHTSELSDWGNSVTGIADYIYAFKSSHFDVPREEPVIVSERDRYDPGDMLRANCSLPPSKPPAHISFTLNSIPPPGAPNEILITAIRAKMLSGNFCRAKRRGMGTASGDALPIISGDDVARISLADTAKCKMKAQSRLDRGAHCIHIYAGIIPRPSIPADYRPITPRKTISSFVRPTLEASAPSTSIKRSQ</sequence>
<dbReference type="InterPro" id="IPR013783">
    <property type="entry name" value="Ig-like_fold"/>
</dbReference>
<evidence type="ECO:0000313" key="3">
    <source>
        <dbReference type="Proteomes" id="UP000078541"/>
    </source>
</evidence>
<evidence type="ECO:0000313" key="2">
    <source>
        <dbReference type="EMBL" id="KYN33641.1"/>
    </source>
</evidence>
<name>A0A195EZV0_9HYME</name>
<dbReference type="PANTHER" id="PTHR21261:SF6">
    <property type="entry name" value="BEATEN PATH IIA-RELATED"/>
    <property type="match status" value="1"/>
</dbReference>
<dbReference type="InterPro" id="IPR013106">
    <property type="entry name" value="Ig_V-set"/>
</dbReference>
<feature type="domain" description="Ig-like" evidence="1">
    <location>
        <begin position="15"/>
        <end position="122"/>
    </location>
</feature>
<dbReference type="AlphaFoldDB" id="A0A195EZV0"/>
<dbReference type="PANTHER" id="PTHR21261">
    <property type="entry name" value="BEAT PROTEIN"/>
    <property type="match status" value="1"/>
</dbReference>
<dbReference type="SMART" id="SM00409">
    <property type="entry name" value="IG"/>
    <property type="match status" value="1"/>
</dbReference>
<dbReference type="Proteomes" id="UP000078541">
    <property type="component" value="Unassembled WGS sequence"/>
</dbReference>
<reference evidence="2 3" key="1">
    <citation type="submission" date="2016-03" db="EMBL/GenBank/DDBJ databases">
        <title>Trachymyrmex septentrionalis WGS genome.</title>
        <authorList>
            <person name="Nygaard S."/>
            <person name="Hu H."/>
            <person name="Boomsma J."/>
            <person name="Zhang G."/>
        </authorList>
    </citation>
    <scope>NUCLEOTIDE SEQUENCE [LARGE SCALE GENOMIC DNA]</scope>
    <source>
        <strain evidence="2">Tsep2-gDNA-1</strain>
        <tissue evidence="2">Whole body</tissue>
    </source>
</reference>
<keyword evidence="3" id="KW-1185">Reference proteome</keyword>
<dbReference type="STRING" id="34720.A0A195EZV0"/>
<dbReference type="PROSITE" id="PS50835">
    <property type="entry name" value="IG_LIKE"/>
    <property type="match status" value="1"/>
</dbReference>
<dbReference type="Pfam" id="PF07686">
    <property type="entry name" value="V-set"/>
    <property type="match status" value="1"/>
</dbReference>
<dbReference type="Gene3D" id="2.60.40.10">
    <property type="entry name" value="Immunoglobulins"/>
    <property type="match status" value="1"/>
</dbReference>
<protein>
    <recommendedName>
        <fullName evidence="1">Ig-like domain-containing protein</fullName>
    </recommendedName>
</protein>
<accession>A0A195EZV0</accession>
<dbReference type="InterPro" id="IPR036179">
    <property type="entry name" value="Ig-like_dom_sf"/>
</dbReference>
<gene>
    <name evidence="2" type="ORF">ALC56_12353</name>
</gene>
<organism evidence="2 3">
    <name type="scientific">Trachymyrmex septentrionalis</name>
    <dbReference type="NCBI Taxonomy" id="34720"/>
    <lineage>
        <taxon>Eukaryota</taxon>
        <taxon>Metazoa</taxon>
        <taxon>Ecdysozoa</taxon>
        <taxon>Arthropoda</taxon>
        <taxon>Hexapoda</taxon>
        <taxon>Insecta</taxon>
        <taxon>Pterygota</taxon>
        <taxon>Neoptera</taxon>
        <taxon>Endopterygota</taxon>
        <taxon>Hymenoptera</taxon>
        <taxon>Apocrita</taxon>
        <taxon>Aculeata</taxon>
        <taxon>Formicoidea</taxon>
        <taxon>Formicidae</taxon>
        <taxon>Myrmicinae</taxon>
        <taxon>Trachymyrmex</taxon>
    </lineage>
</organism>